<evidence type="ECO:0000256" key="1">
    <source>
        <dbReference type="SAM" id="MobiDB-lite"/>
    </source>
</evidence>
<sequence>MDPTKSQRAVTDTLPLAHSAVHAGTVSPVQVASRAARARVTCRASAPVCPVRTSSLFVCGSSSKATDLSEGSSHQRSEKRPESARSCHVSLSTTSCLNRDTQRLGGAWSQPSAYTCAGLNGGAARRCRCGSPSLPARLRRLLSLTDTLAGGVVISFAGYHHISELF</sequence>
<feature type="region of interest" description="Disordered" evidence="1">
    <location>
        <begin position="62"/>
        <end position="86"/>
    </location>
</feature>
<evidence type="ECO:0000313" key="2">
    <source>
        <dbReference type="EMBL" id="KAJ8409008.1"/>
    </source>
</evidence>
<accession>A0AAD7SVJ4</accession>
<dbReference type="EMBL" id="JAINUG010000032">
    <property type="protein sequence ID" value="KAJ8409008.1"/>
    <property type="molecule type" value="Genomic_DNA"/>
</dbReference>
<feature type="compositionally biased region" description="Polar residues" evidence="1">
    <location>
        <begin position="62"/>
        <end position="72"/>
    </location>
</feature>
<name>A0AAD7SVJ4_9TELE</name>
<protein>
    <submittedName>
        <fullName evidence="2">Uncharacterized protein</fullName>
    </submittedName>
</protein>
<evidence type="ECO:0000313" key="3">
    <source>
        <dbReference type="Proteomes" id="UP001221898"/>
    </source>
</evidence>
<proteinExistence type="predicted"/>
<dbReference type="Proteomes" id="UP001221898">
    <property type="component" value="Unassembled WGS sequence"/>
</dbReference>
<organism evidence="2 3">
    <name type="scientific">Aldrovandia affinis</name>
    <dbReference type="NCBI Taxonomy" id="143900"/>
    <lineage>
        <taxon>Eukaryota</taxon>
        <taxon>Metazoa</taxon>
        <taxon>Chordata</taxon>
        <taxon>Craniata</taxon>
        <taxon>Vertebrata</taxon>
        <taxon>Euteleostomi</taxon>
        <taxon>Actinopterygii</taxon>
        <taxon>Neopterygii</taxon>
        <taxon>Teleostei</taxon>
        <taxon>Notacanthiformes</taxon>
        <taxon>Halosauridae</taxon>
        <taxon>Aldrovandia</taxon>
    </lineage>
</organism>
<feature type="compositionally biased region" description="Basic and acidic residues" evidence="1">
    <location>
        <begin position="73"/>
        <end position="85"/>
    </location>
</feature>
<dbReference type="AlphaFoldDB" id="A0AAD7SVJ4"/>
<reference evidence="2" key="1">
    <citation type="journal article" date="2023" name="Science">
        <title>Genome structures resolve the early diversification of teleost fishes.</title>
        <authorList>
            <person name="Parey E."/>
            <person name="Louis A."/>
            <person name="Montfort J."/>
            <person name="Bouchez O."/>
            <person name="Roques C."/>
            <person name="Iampietro C."/>
            <person name="Lluch J."/>
            <person name="Castinel A."/>
            <person name="Donnadieu C."/>
            <person name="Desvignes T."/>
            <person name="Floi Bucao C."/>
            <person name="Jouanno E."/>
            <person name="Wen M."/>
            <person name="Mejri S."/>
            <person name="Dirks R."/>
            <person name="Jansen H."/>
            <person name="Henkel C."/>
            <person name="Chen W.J."/>
            <person name="Zahm M."/>
            <person name="Cabau C."/>
            <person name="Klopp C."/>
            <person name="Thompson A.W."/>
            <person name="Robinson-Rechavi M."/>
            <person name="Braasch I."/>
            <person name="Lecointre G."/>
            <person name="Bobe J."/>
            <person name="Postlethwait J.H."/>
            <person name="Berthelot C."/>
            <person name="Roest Crollius H."/>
            <person name="Guiguen Y."/>
        </authorList>
    </citation>
    <scope>NUCLEOTIDE SEQUENCE</scope>
    <source>
        <strain evidence="2">NC1722</strain>
    </source>
</reference>
<keyword evidence="3" id="KW-1185">Reference proteome</keyword>
<gene>
    <name evidence="2" type="ORF">AAFF_G00240290</name>
</gene>
<comment type="caution">
    <text evidence="2">The sequence shown here is derived from an EMBL/GenBank/DDBJ whole genome shotgun (WGS) entry which is preliminary data.</text>
</comment>